<dbReference type="AlphaFoldDB" id="F2UAS0"/>
<sequence>MRMSQEKMREEAGAGGDVGKGVVDRVARLLGVKVVEPLVRRQPSTTTCRAVALLVIGAIFVLFEQQCTFAVANAWSWLRTAWWFQHDSFEPVLATVSFFPWLALFYILDMHTPSAKAFRIQQHRNDMSNWTNTGKGSFSGWPILLGYLLPLLVFDQLYPRRRLPLQAPTAPRLVGEVVGLLIVYDALFFFCHRTMHMHKPLYRRFHALHHAKPGPVRHDAHHLDGRHYFQKFFTYLDNAFGPISDKERRCNNTRQK</sequence>
<dbReference type="GeneID" id="16074347"/>
<dbReference type="InterPro" id="IPR050307">
    <property type="entry name" value="Sterol_Desaturase_Related"/>
</dbReference>
<evidence type="ECO:0000313" key="2">
    <source>
        <dbReference type="EMBL" id="EGD73486.1"/>
    </source>
</evidence>
<evidence type="ECO:0000313" key="3">
    <source>
        <dbReference type="Proteomes" id="UP000007799"/>
    </source>
</evidence>
<reference evidence="2" key="1">
    <citation type="submission" date="2009-08" db="EMBL/GenBank/DDBJ databases">
        <title>Annotation of Salpingoeca rosetta.</title>
        <authorList>
            <consortium name="The Broad Institute Genome Sequencing Platform"/>
            <person name="Russ C."/>
            <person name="Cuomo C."/>
            <person name="Burger G."/>
            <person name="Gray M.W."/>
            <person name="Holland P.W.H."/>
            <person name="King N."/>
            <person name="Lang F.B.F."/>
            <person name="Roger A.J."/>
            <person name="Ruiz-Trillo I."/>
            <person name="Young S.K."/>
            <person name="Zeng Q."/>
            <person name="Gargeya S."/>
            <person name="Alvarado L."/>
            <person name="Berlin A."/>
            <person name="Chapman S.B."/>
            <person name="Chen Z."/>
            <person name="Freedman E."/>
            <person name="Gellesch M."/>
            <person name="Goldberg J."/>
            <person name="Griggs A."/>
            <person name="Gujja S."/>
            <person name="Heilman E."/>
            <person name="Heiman D."/>
            <person name="Howarth C."/>
            <person name="Mehta T."/>
            <person name="Neiman D."/>
            <person name="Pearson M."/>
            <person name="Roberts A."/>
            <person name="Saif S."/>
            <person name="Shea T."/>
            <person name="Shenoy N."/>
            <person name="Sisk P."/>
            <person name="Stolte C."/>
            <person name="Sykes S."/>
            <person name="White J."/>
            <person name="Yandava C."/>
            <person name="Haas B."/>
            <person name="Nusbaum C."/>
            <person name="Birren B."/>
        </authorList>
    </citation>
    <scope>NUCLEOTIDE SEQUENCE [LARGE SCALE GENOMIC DNA]</scope>
    <source>
        <strain evidence="2">ATCC 50818</strain>
    </source>
</reference>
<feature type="transmembrane region" description="Helical" evidence="1">
    <location>
        <begin position="92"/>
        <end position="112"/>
    </location>
</feature>
<evidence type="ECO:0000256" key="1">
    <source>
        <dbReference type="SAM" id="Phobius"/>
    </source>
</evidence>
<keyword evidence="1" id="KW-0472">Membrane</keyword>
<keyword evidence="1" id="KW-1133">Transmembrane helix</keyword>
<protein>
    <recommendedName>
        <fullName evidence="4">Fatty acid hydroxylase domain-containing protein</fullName>
    </recommendedName>
</protein>
<dbReference type="OrthoDB" id="408954at2759"/>
<dbReference type="eggNOG" id="ENOG502SU3G">
    <property type="taxonomic scope" value="Eukaryota"/>
</dbReference>
<dbReference type="Proteomes" id="UP000007799">
    <property type="component" value="Unassembled WGS sequence"/>
</dbReference>
<dbReference type="EMBL" id="GL832966">
    <property type="protein sequence ID" value="EGD73486.1"/>
    <property type="molecule type" value="Genomic_DNA"/>
</dbReference>
<evidence type="ECO:0008006" key="4">
    <source>
        <dbReference type="Google" id="ProtNLM"/>
    </source>
</evidence>
<dbReference type="InParanoid" id="F2UAS0"/>
<dbReference type="RefSeq" id="XP_004993768.1">
    <property type="nucleotide sequence ID" value="XM_004993711.1"/>
</dbReference>
<feature type="transmembrane region" description="Helical" evidence="1">
    <location>
        <begin position="173"/>
        <end position="191"/>
    </location>
</feature>
<dbReference type="STRING" id="946362.F2UAS0"/>
<dbReference type="KEGG" id="sre:PTSG_05190"/>
<keyword evidence="1" id="KW-0812">Transmembrane</keyword>
<keyword evidence="3" id="KW-1185">Reference proteome</keyword>
<dbReference type="PANTHER" id="PTHR11863">
    <property type="entry name" value="STEROL DESATURASE"/>
    <property type="match status" value="1"/>
</dbReference>
<proteinExistence type="predicted"/>
<name>F2UAS0_SALR5</name>
<organism evidence="3">
    <name type="scientific">Salpingoeca rosetta (strain ATCC 50818 / BSB-021)</name>
    <dbReference type="NCBI Taxonomy" id="946362"/>
    <lineage>
        <taxon>Eukaryota</taxon>
        <taxon>Choanoflagellata</taxon>
        <taxon>Craspedida</taxon>
        <taxon>Salpingoecidae</taxon>
        <taxon>Salpingoeca</taxon>
    </lineage>
</organism>
<accession>F2UAS0</accession>
<gene>
    <name evidence="2" type="ORF">PTSG_05190</name>
</gene>
<feature type="transmembrane region" description="Helical" evidence="1">
    <location>
        <begin position="133"/>
        <end position="153"/>
    </location>
</feature>
<feature type="transmembrane region" description="Helical" evidence="1">
    <location>
        <begin position="50"/>
        <end position="72"/>
    </location>
</feature>